<gene>
    <name evidence="11" type="ORF">SAMN05216548_101336</name>
</gene>
<keyword evidence="5 11" id="KW-0067">ATP-binding</keyword>
<feature type="domain" description="ABC transmembrane type-1" evidence="10">
    <location>
        <begin position="36"/>
        <end position="324"/>
    </location>
</feature>
<dbReference type="GO" id="GO:0042883">
    <property type="term" value="P:cysteine transport"/>
    <property type="evidence" value="ECO:0007669"/>
    <property type="project" value="InterPro"/>
</dbReference>
<dbReference type="SUPFAM" id="SSF52540">
    <property type="entry name" value="P-loop containing nucleoside triphosphate hydrolases"/>
    <property type="match status" value="1"/>
</dbReference>
<keyword evidence="7 8" id="KW-0472">Membrane</keyword>
<feature type="domain" description="ABC transporter" evidence="9">
    <location>
        <begin position="363"/>
        <end position="592"/>
    </location>
</feature>
<comment type="subcellular location">
    <subcellularLocation>
        <location evidence="1">Cell membrane</location>
        <topology evidence="1">Multi-pass membrane protein</topology>
    </subcellularLocation>
</comment>
<dbReference type="InterPro" id="IPR027417">
    <property type="entry name" value="P-loop_NTPase"/>
</dbReference>
<evidence type="ECO:0000313" key="11">
    <source>
        <dbReference type="EMBL" id="SEP72078.1"/>
    </source>
</evidence>
<dbReference type="NCBIfam" id="TIGR02857">
    <property type="entry name" value="CydD"/>
    <property type="match status" value="1"/>
</dbReference>
<keyword evidence="6 8" id="KW-1133">Transmembrane helix</keyword>
<dbReference type="OrthoDB" id="9806127at2"/>
<feature type="transmembrane region" description="Helical" evidence="8">
    <location>
        <begin position="32"/>
        <end position="52"/>
    </location>
</feature>
<evidence type="ECO:0000256" key="7">
    <source>
        <dbReference type="ARBA" id="ARBA00023136"/>
    </source>
</evidence>
<dbReference type="GO" id="GO:0034040">
    <property type="term" value="F:ATPase-coupled lipid transmembrane transporter activity"/>
    <property type="evidence" value="ECO:0007669"/>
    <property type="project" value="TreeGrafter"/>
</dbReference>
<dbReference type="GO" id="GO:0140359">
    <property type="term" value="F:ABC-type transporter activity"/>
    <property type="evidence" value="ECO:0007669"/>
    <property type="project" value="InterPro"/>
</dbReference>
<dbReference type="Gene3D" id="3.40.50.300">
    <property type="entry name" value="P-loop containing nucleotide triphosphate hydrolases"/>
    <property type="match status" value="1"/>
</dbReference>
<dbReference type="InterPro" id="IPR036640">
    <property type="entry name" value="ABC1_TM_sf"/>
</dbReference>
<dbReference type="RefSeq" id="WP_092494842.1">
    <property type="nucleotide sequence ID" value="NZ_FOFG01000001.1"/>
</dbReference>
<evidence type="ECO:0000256" key="1">
    <source>
        <dbReference type="ARBA" id="ARBA00004651"/>
    </source>
</evidence>
<dbReference type="PROSITE" id="PS00211">
    <property type="entry name" value="ABC_TRANSPORTER_1"/>
    <property type="match status" value="1"/>
</dbReference>
<reference evidence="11 12" key="1">
    <citation type="submission" date="2016-10" db="EMBL/GenBank/DDBJ databases">
        <authorList>
            <person name="de Groot N.N."/>
        </authorList>
    </citation>
    <scope>NUCLEOTIDE SEQUENCE [LARGE SCALE GENOMIC DNA]</scope>
    <source>
        <strain evidence="11 12">A52C2</strain>
    </source>
</reference>
<dbReference type="PROSITE" id="PS50893">
    <property type="entry name" value="ABC_TRANSPORTER_2"/>
    <property type="match status" value="1"/>
</dbReference>
<dbReference type="CDD" id="cd18584">
    <property type="entry name" value="ABC_6TM_AarD_CydD"/>
    <property type="match status" value="1"/>
</dbReference>
<dbReference type="InterPro" id="IPR003593">
    <property type="entry name" value="AAA+_ATPase"/>
</dbReference>
<evidence type="ECO:0000256" key="4">
    <source>
        <dbReference type="ARBA" id="ARBA00022741"/>
    </source>
</evidence>
<evidence type="ECO:0000256" key="6">
    <source>
        <dbReference type="ARBA" id="ARBA00022989"/>
    </source>
</evidence>
<protein>
    <submittedName>
        <fullName evidence="11">ATP-binding cassette, subfamily C, CydD</fullName>
    </submittedName>
</protein>
<dbReference type="PROSITE" id="PS50929">
    <property type="entry name" value="ABC_TM1F"/>
    <property type="match status" value="1"/>
</dbReference>
<dbReference type="GO" id="GO:0005524">
    <property type="term" value="F:ATP binding"/>
    <property type="evidence" value="ECO:0007669"/>
    <property type="project" value="UniProtKB-KW"/>
</dbReference>
<keyword evidence="3 8" id="KW-0812">Transmembrane</keyword>
<comment type="similarity">
    <text evidence="2">Belongs to the ABC transporter superfamily.</text>
</comment>
<dbReference type="InterPro" id="IPR014216">
    <property type="entry name" value="ABC_transptr_CydD"/>
</dbReference>
<dbReference type="InterPro" id="IPR017871">
    <property type="entry name" value="ABC_transporter-like_CS"/>
</dbReference>
<feature type="transmembrane region" description="Helical" evidence="8">
    <location>
        <begin position="255"/>
        <end position="278"/>
    </location>
</feature>
<dbReference type="InterPro" id="IPR011527">
    <property type="entry name" value="ABC1_TM_dom"/>
</dbReference>
<evidence type="ECO:0000259" key="10">
    <source>
        <dbReference type="PROSITE" id="PS50929"/>
    </source>
</evidence>
<feature type="transmembrane region" description="Helical" evidence="8">
    <location>
        <begin position="174"/>
        <end position="195"/>
    </location>
</feature>
<dbReference type="GO" id="GO:0005886">
    <property type="term" value="C:plasma membrane"/>
    <property type="evidence" value="ECO:0007669"/>
    <property type="project" value="UniProtKB-SubCell"/>
</dbReference>
<dbReference type="GO" id="GO:0016887">
    <property type="term" value="F:ATP hydrolysis activity"/>
    <property type="evidence" value="ECO:0007669"/>
    <property type="project" value="InterPro"/>
</dbReference>
<dbReference type="Pfam" id="PF00664">
    <property type="entry name" value="ABC_membrane"/>
    <property type="match status" value="1"/>
</dbReference>
<keyword evidence="12" id="KW-1185">Reference proteome</keyword>
<evidence type="ECO:0000256" key="8">
    <source>
        <dbReference type="SAM" id="Phobius"/>
    </source>
</evidence>
<dbReference type="Proteomes" id="UP000199647">
    <property type="component" value="Unassembled WGS sequence"/>
</dbReference>
<feature type="transmembrane region" description="Helical" evidence="8">
    <location>
        <begin position="284"/>
        <end position="305"/>
    </location>
</feature>
<dbReference type="PANTHER" id="PTHR24221">
    <property type="entry name" value="ATP-BINDING CASSETTE SUB-FAMILY B"/>
    <property type="match status" value="1"/>
</dbReference>
<evidence type="ECO:0000256" key="5">
    <source>
        <dbReference type="ARBA" id="ARBA00022840"/>
    </source>
</evidence>
<dbReference type="SUPFAM" id="SSF90123">
    <property type="entry name" value="ABC transporter transmembrane region"/>
    <property type="match status" value="1"/>
</dbReference>
<keyword evidence="4" id="KW-0547">Nucleotide-binding</keyword>
<dbReference type="EMBL" id="FOFG01000001">
    <property type="protein sequence ID" value="SEP72078.1"/>
    <property type="molecule type" value="Genomic_DNA"/>
</dbReference>
<dbReference type="STRING" id="1855383.SAMN05216548_101336"/>
<proteinExistence type="inferred from homology"/>
<name>A0A1H9A7W1_9HYPH</name>
<evidence type="ECO:0000259" key="9">
    <source>
        <dbReference type="PROSITE" id="PS50893"/>
    </source>
</evidence>
<feature type="transmembrane region" description="Helical" evidence="8">
    <location>
        <begin position="72"/>
        <end position="89"/>
    </location>
</feature>
<dbReference type="PANTHER" id="PTHR24221:SF261">
    <property type="entry name" value="GLUTATHIONE_L-CYSTEINE TRANSPORT SYSTEM ATP-BINDING_PERMEASE PROTEIN CYDD"/>
    <property type="match status" value="1"/>
</dbReference>
<dbReference type="Gene3D" id="1.20.1560.10">
    <property type="entry name" value="ABC transporter type 1, transmembrane domain"/>
    <property type="match status" value="1"/>
</dbReference>
<dbReference type="InterPro" id="IPR039421">
    <property type="entry name" value="Type_1_exporter"/>
</dbReference>
<accession>A0A1H9A7W1</accession>
<dbReference type="SMART" id="SM00382">
    <property type="entry name" value="AAA"/>
    <property type="match status" value="1"/>
</dbReference>
<evidence type="ECO:0000256" key="3">
    <source>
        <dbReference type="ARBA" id="ARBA00022692"/>
    </source>
</evidence>
<dbReference type="AlphaFoldDB" id="A0A1H9A7W1"/>
<evidence type="ECO:0000313" key="12">
    <source>
        <dbReference type="Proteomes" id="UP000199647"/>
    </source>
</evidence>
<sequence length="599" mass="63271">MSAIEHNPARSGLKLSPGERAWMRGLSASARGAVTVAILCPLVAGALLVAQAWLLSSVLDRAVVGHAARETLLAPILCIAGLVAARAVLSRIGEGAGSRAAEKIKATIREALFSRVMNEKPEWTRQRASGALASAMVEQVEAVDGFFAHYMPAIIAAVLLPLAFAILVLPVAPIVGLIFLFTAPLIPVFMALVGWGAETASRQQMQAFARLSGFFADRLRGLLTLKLYGRADAEVALVHATSEEIRKRTLAVLRIAFLSSAVLEFFAALGVAGVALYVGLTYLGYLHVFGLSLTLRTGLFCLLMAPEVYMPLRQLAAHYHDRAAANAAVAELAAAFDGLPELATTSAIPTAETLPAKRALPLRATLRVTKSGEDAAILDGAVLALEAGEHVAIVGESGIGKSTLLEALAGMRTFTGEVTTGEHDGDAKTPLRPMVFVGQRPHLFHGTIADNIRLGHPAAGDAEVREAARLACVGEFAERLPLGLDTPVGERGFGLSGGEAQRVGLARLFLTDPGLILLDEPTAHLDEETEARVLRGIESFAEGRTLLVVTHSPAVAALMDRVLRIADGRLSPAPSATIIPHDRPYSGLHDRVVAREKAA</sequence>
<organism evidence="11 12">
    <name type="scientific">Faunimonas pinastri</name>
    <dbReference type="NCBI Taxonomy" id="1855383"/>
    <lineage>
        <taxon>Bacteria</taxon>
        <taxon>Pseudomonadati</taxon>
        <taxon>Pseudomonadota</taxon>
        <taxon>Alphaproteobacteria</taxon>
        <taxon>Hyphomicrobiales</taxon>
        <taxon>Afifellaceae</taxon>
        <taxon>Faunimonas</taxon>
    </lineage>
</organism>
<evidence type="ECO:0000256" key="2">
    <source>
        <dbReference type="ARBA" id="ARBA00005417"/>
    </source>
</evidence>
<dbReference type="Pfam" id="PF00005">
    <property type="entry name" value="ABC_tran"/>
    <property type="match status" value="1"/>
</dbReference>
<feature type="transmembrane region" description="Helical" evidence="8">
    <location>
        <begin position="146"/>
        <end position="168"/>
    </location>
</feature>
<dbReference type="InterPro" id="IPR003439">
    <property type="entry name" value="ABC_transporter-like_ATP-bd"/>
</dbReference>